<proteinExistence type="predicted"/>
<comment type="caution">
    <text evidence="3">The sequence shown here is derived from an EMBL/GenBank/DDBJ whole genome shotgun (WGS) entry which is preliminary data.</text>
</comment>
<keyword evidence="2" id="KW-0812">Transmembrane</keyword>
<dbReference type="RefSeq" id="WP_190943656.1">
    <property type="nucleotide sequence ID" value="NZ_JACJSI010000080.1"/>
</dbReference>
<keyword evidence="2" id="KW-0472">Membrane</keyword>
<feature type="region of interest" description="Disordered" evidence="1">
    <location>
        <begin position="177"/>
        <end position="203"/>
    </location>
</feature>
<dbReference type="InterPro" id="IPR005498">
    <property type="entry name" value="T4SS_VirB10/TraB/TrbI"/>
</dbReference>
<keyword evidence="2" id="KW-1133">Transmembrane helix</keyword>
<dbReference type="Proteomes" id="UP000623440">
    <property type="component" value="Unassembled WGS sequence"/>
</dbReference>
<feature type="compositionally biased region" description="Polar residues" evidence="1">
    <location>
        <begin position="194"/>
        <end position="203"/>
    </location>
</feature>
<gene>
    <name evidence="3" type="ORF">H6G97_27225</name>
</gene>
<keyword evidence="4" id="KW-1185">Reference proteome</keyword>
<dbReference type="Pfam" id="PF03743">
    <property type="entry name" value="TrbI"/>
    <property type="match status" value="1"/>
</dbReference>
<evidence type="ECO:0000256" key="2">
    <source>
        <dbReference type="SAM" id="Phobius"/>
    </source>
</evidence>
<evidence type="ECO:0000313" key="4">
    <source>
        <dbReference type="Proteomes" id="UP000623440"/>
    </source>
</evidence>
<protein>
    <recommendedName>
        <fullName evidence="5">TrbI/VirB10 family protein</fullName>
    </recommendedName>
</protein>
<organism evidence="3 4">
    <name type="scientific">Nostoc flagelliforme FACHB-838</name>
    <dbReference type="NCBI Taxonomy" id="2692904"/>
    <lineage>
        <taxon>Bacteria</taxon>
        <taxon>Bacillati</taxon>
        <taxon>Cyanobacteriota</taxon>
        <taxon>Cyanophyceae</taxon>
        <taxon>Nostocales</taxon>
        <taxon>Nostocaceae</taxon>
        <taxon>Nostoc</taxon>
    </lineage>
</organism>
<accession>A0ABR8DUK9</accession>
<dbReference type="EMBL" id="JACJSI010000080">
    <property type="protein sequence ID" value="MBD2533061.1"/>
    <property type="molecule type" value="Genomic_DNA"/>
</dbReference>
<name>A0ABR8DUK9_9NOSO</name>
<sequence length="514" mass="55947">MAQYSINSKTSARDIYTLSSDNPLLEVDSLDSESQMARLVGFAEGSPAIEVPASEDSTALEQPVSQPQKLETKQLLSFNSFAKLGLAGTATLAIVLLAAGFLSQPMDTSSQKSRNNIVVSQVRSQLTTVSSSQGLEGEIEILKTKLALTEQAELIKTTQQNLKTKKLKPPHLLVTLDIEPSGDSRNKQPMTLRRTPTPTQKLSRSGIVTVKRVPQLSQMTNVKPDTQPAIDFTPPPTQNPIKEWTRLAKLGSYGQVNFTGKFNSKIATYVPSQITQVARQIPNSNPNQIQPQSPNPKLVAVGASAKAVLATAVFGETTKAKSNKNQDENKNIFVVRLKQPLKSVDGAIALPANTELLTEVRSISQQGLLKLDVMKVIVQNNRTLTEKSLPQNAMIISAPQGKPLIANQFPNQGSSITGMDVGLFFLGAASKAGELYNRTDSQITITSNSTEYTTNNFRGNILTGLVEGGINTVLPPISQRNQQAISQIRMQRTNIWFLHAGKDIEIYVNQAMQF</sequence>
<feature type="transmembrane region" description="Helical" evidence="2">
    <location>
        <begin position="81"/>
        <end position="102"/>
    </location>
</feature>
<evidence type="ECO:0008006" key="5">
    <source>
        <dbReference type="Google" id="ProtNLM"/>
    </source>
</evidence>
<reference evidence="3 4" key="1">
    <citation type="journal article" date="2020" name="ISME J.">
        <title>Comparative genomics reveals insights into cyanobacterial evolution and habitat adaptation.</title>
        <authorList>
            <person name="Chen M.Y."/>
            <person name="Teng W.K."/>
            <person name="Zhao L."/>
            <person name="Hu C.X."/>
            <person name="Zhou Y.K."/>
            <person name="Han B.P."/>
            <person name="Song L.R."/>
            <person name="Shu W.S."/>
        </authorList>
    </citation>
    <scope>NUCLEOTIDE SEQUENCE [LARGE SCALE GENOMIC DNA]</scope>
    <source>
        <strain evidence="3 4">FACHB-838</strain>
    </source>
</reference>
<evidence type="ECO:0000313" key="3">
    <source>
        <dbReference type="EMBL" id="MBD2533061.1"/>
    </source>
</evidence>
<evidence type="ECO:0000256" key="1">
    <source>
        <dbReference type="SAM" id="MobiDB-lite"/>
    </source>
</evidence>